<keyword evidence="4" id="KW-1185">Reference proteome</keyword>
<dbReference type="PROSITE" id="PS51910">
    <property type="entry name" value="GH18_2"/>
    <property type="match status" value="1"/>
</dbReference>
<evidence type="ECO:0000256" key="1">
    <source>
        <dbReference type="SAM" id="MobiDB-lite"/>
    </source>
</evidence>
<dbReference type="Pfam" id="PF00704">
    <property type="entry name" value="Glyco_hydro_18"/>
    <property type="match status" value="1"/>
</dbReference>
<evidence type="ECO:0000256" key="2">
    <source>
        <dbReference type="SAM" id="SignalP"/>
    </source>
</evidence>
<accession>A0A8U1H043</accession>
<dbReference type="GO" id="GO:0008061">
    <property type="term" value="F:chitin binding"/>
    <property type="evidence" value="ECO:0007669"/>
    <property type="project" value="InterPro"/>
</dbReference>
<evidence type="ECO:0000313" key="5">
    <source>
        <dbReference type="RefSeq" id="XP_038865994.1"/>
    </source>
</evidence>
<dbReference type="InterPro" id="IPR001223">
    <property type="entry name" value="Glyco_hydro18_cat"/>
</dbReference>
<evidence type="ECO:0000313" key="7">
    <source>
        <dbReference type="RefSeq" id="XP_038865996.1"/>
    </source>
</evidence>
<dbReference type="Proteomes" id="UP000808372">
    <property type="component" value="Chromosome 16"/>
</dbReference>
<dbReference type="InterPro" id="IPR011583">
    <property type="entry name" value="Chitinase_II/V-like_cat"/>
</dbReference>
<dbReference type="RefSeq" id="XP_038865994.1">
    <property type="nucleotide sequence ID" value="XM_039010066.1"/>
</dbReference>
<dbReference type="InterPro" id="IPR050314">
    <property type="entry name" value="Glycosyl_Hydrlase_18"/>
</dbReference>
<dbReference type="InterPro" id="IPR029070">
    <property type="entry name" value="Chitinase_insertion_sf"/>
</dbReference>
<dbReference type="SUPFAM" id="SSF51445">
    <property type="entry name" value="(Trans)glycosidases"/>
    <property type="match status" value="1"/>
</dbReference>
<evidence type="ECO:0000259" key="3">
    <source>
        <dbReference type="PROSITE" id="PS51910"/>
    </source>
</evidence>
<dbReference type="InterPro" id="IPR017853">
    <property type="entry name" value="GH"/>
</dbReference>
<feature type="chain" id="PRO_5044694361" evidence="2">
    <location>
        <begin position="20"/>
        <end position="467"/>
    </location>
</feature>
<name>A0A8U1H043_SALNM</name>
<dbReference type="PANTHER" id="PTHR11177">
    <property type="entry name" value="CHITINASE"/>
    <property type="match status" value="1"/>
</dbReference>
<dbReference type="GO" id="GO:0005975">
    <property type="term" value="P:carbohydrate metabolic process"/>
    <property type="evidence" value="ECO:0007669"/>
    <property type="project" value="InterPro"/>
</dbReference>
<reference evidence="5 6" key="1">
    <citation type="submission" date="2025-04" db="UniProtKB">
        <authorList>
            <consortium name="RefSeq"/>
        </authorList>
    </citation>
    <scope>IDENTIFICATION</scope>
    <source>
        <tissue evidence="5 6">White muscle</tissue>
    </source>
</reference>
<sequence>MNVAAVFVWFSLVVTKAICTLEEYRLVCYVNSRTQHHPDMLAFSLDMADPFLCTHIIMAYMDLDQDYHITPFTQEDKTLCNSLNMLKERCVYQGVTTTTIRLYNSISSPSTRNPDLKTMLAVGGRNSTDTRLLKMSSDNTRRKTFVQSVLKHLRQEGFDGLDVVWQPRSASNIAQGGGNIFTNLLKELRGGIQEEARVSGIEALLLSTAVSGLEAYAREAYDAQSFPQYVDFISLVTSDLHGPLEGMSGHISPLFSRKHPAMDTPQRENQVQYWLSQGVDSQKLTLGFPAYSPVPRILVNEINYDKEDTELQEDAGEYTETDTTVRVMAYHEVCQYLKSGAVVKFDKSKKLIEAHEYDHWLNFEYIHILREKMRALQRQELGGAMVWSLDLDDFTGTLCGKGRFPFTRLLKASLLRDKGPRQHKRHHRSRHRHHHRHPHRHGGFLSHDSHRTGYHVHCHRHLDRHNT</sequence>
<proteinExistence type="predicted"/>
<dbReference type="RefSeq" id="XP_038865996.1">
    <property type="nucleotide sequence ID" value="XM_039010068.1"/>
</dbReference>
<dbReference type="RefSeq" id="XP_038865995.1">
    <property type="nucleotide sequence ID" value="XM_039010067.1"/>
</dbReference>
<feature type="domain" description="GH18" evidence="3">
    <location>
        <begin position="24"/>
        <end position="417"/>
    </location>
</feature>
<dbReference type="AlphaFoldDB" id="A0A8U1H043"/>
<keyword evidence="2" id="KW-0732">Signal</keyword>
<dbReference type="GeneID" id="120060670"/>
<protein>
    <submittedName>
        <fullName evidence="5 6">Chitinase-like protein 4 isoform X1</fullName>
    </submittedName>
</protein>
<dbReference type="Gene3D" id="3.20.20.80">
    <property type="entry name" value="Glycosidases"/>
    <property type="match status" value="1"/>
</dbReference>
<organism evidence="4 6">
    <name type="scientific">Salvelinus namaycush</name>
    <name type="common">Lake trout</name>
    <name type="synonym">Salmo namaycush</name>
    <dbReference type="NCBI Taxonomy" id="8040"/>
    <lineage>
        <taxon>Eukaryota</taxon>
        <taxon>Metazoa</taxon>
        <taxon>Chordata</taxon>
        <taxon>Craniata</taxon>
        <taxon>Vertebrata</taxon>
        <taxon>Euteleostomi</taxon>
        <taxon>Actinopterygii</taxon>
        <taxon>Neopterygii</taxon>
        <taxon>Teleostei</taxon>
        <taxon>Protacanthopterygii</taxon>
        <taxon>Salmoniformes</taxon>
        <taxon>Salmonidae</taxon>
        <taxon>Salmoninae</taxon>
        <taxon>Salvelinus</taxon>
    </lineage>
</organism>
<dbReference type="PANTHER" id="PTHR11177:SF248">
    <property type="entry name" value="CHITOTRIOSIDASE-1"/>
    <property type="match status" value="1"/>
</dbReference>
<feature type="region of interest" description="Disordered" evidence="1">
    <location>
        <begin position="417"/>
        <end position="447"/>
    </location>
</feature>
<dbReference type="Gene3D" id="3.10.50.10">
    <property type="match status" value="1"/>
</dbReference>
<evidence type="ECO:0000313" key="4">
    <source>
        <dbReference type="Proteomes" id="UP000808372"/>
    </source>
</evidence>
<dbReference type="KEGG" id="snh:120060670"/>
<evidence type="ECO:0000313" key="6">
    <source>
        <dbReference type="RefSeq" id="XP_038865995.1"/>
    </source>
</evidence>
<dbReference type="GO" id="GO:0005576">
    <property type="term" value="C:extracellular region"/>
    <property type="evidence" value="ECO:0007669"/>
    <property type="project" value="TreeGrafter"/>
</dbReference>
<feature type="compositionally biased region" description="Basic residues" evidence="1">
    <location>
        <begin position="421"/>
        <end position="442"/>
    </location>
</feature>
<feature type="signal peptide" evidence="2">
    <location>
        <begin position="1"/>
        <end position="19"/>
    </location>
</feature>
<gene>
    <name evidence="5 6 7" type="primary">LOC120060670</name>
</gene>
<dbReference type="SMART" id="SM00636">
    <property type="entry name" value="Glyco_18"/>
    <property type="match status" value="1"/>
</dbReference>